<name>A0ABS9WAI4_9PROT</name>
<evidence type="ECO:0000259" key="6">
    <source>
        <dbReference type="PROSITE" id="PS50949"/>
    </source>
</evidence>
<organism evidence="7 8">
    <name type="scientific">Teichococcus vastitatis</name>
    <dbReference type="NCBI Taxonomy" id="2307076"/>
    <lineage>
        <taxon>Bacteria</taxon>
        <taxon>Pseudomonadati</taxon>
        <taxon>Pseudomonadota</taxon>
        <taxon>Alphaproteobacteria</taxon>
        <taxon>Acetobacterales</taxon>
        <taxon>Roseomonadaceae</taxon>
        <taxon>Roseomonas</taxon>
    </lineage>
</organism>
<evidence type="ECO:0000256" key="2">
    <source>
        <dbReference type="ARBA" id="ARBA00022898"/>
    </source>
</evidence>
<keyword evidence="4" id="KW-0238">DNA-binding</keyword>
<dbReference type="CDD" id="cd00609">
    <property type="entry name" value="AAT_like"/>
    <property type="match status" value="1"/>
</dbReference>
<dbReference type="CDD" id="cd07377">
    <property type="entry name" value="WHTH_GntR"/>
    <property type="match status" value="1"/>
</dbReference>
<keyword evidence="3" id="KW-0805">Transcription regulation</keyword>
<dbReference type="Pfam" id="PF00155">
    <property type="entry name" value="Aminotran_1_2"/>
    <property type="match status" value="1"/>
</dbReference>
<dbReference type="SUPFAM" id="SSF53383">
    <property type="entry name" value="PLP-dependent transferases"/>
    <property type="match status" value="1"/>
</dbReference>
<dbReference type="SMART" id="SM00345">
    <property type="entry name" value="HTH_GNTR"/>
    <property type="match status" value="1"/>
</dbReference>
<evidence type="ECO:0000256" key="5">
    <source>
        <dbReference type="ARBA" id="ARBA00023163"/>
    </source>
</evidence>
<accession>A0ABS9WAI4</accession>
<comment type="similarity">
    <text evidence="1">In the C-terminal section; belongs to the class-I pyridoxal-phosphate-dependent aminotransferase family.</text>
</comment>
<dbReference type="InterPro" id="IPR051446">
    <property type="entry name" value="HTH_trans_reg/aminotransferase"/>
</dbReference>
<dbReference type="InterPro" id="IPR036390">
    <property type="entry name" value="WH_DNA-bd_sf"/>
</dbReference>
<dbReference type="InterPro" id="IPR036388">
    <property type="entry name" value="WH-like_DNA-bd_sf"/>
</dbReference>
<dbReference type="RefSeq" id="WP_241793885.1">
    <property type="nucleotide sequence ID" value="NZ_JALBUU010000125.1"/>
</dbReference>
<comment type="caution">
    <text evidence="7">The sequence shown here is derived from an EMBL/GenBank/DDBJ whole genome shotgun (WGS) entry which is preliminary data.</text>
</comment>
<evidence type="ECO:0000256" key="1">
    <source>
        <dbReference type="ARBA" id="ARBA00005384"/>
    </source>
</evidence>
<dbReference type="GO" id="GO:0008483">
    <property type="term" value="F:transaminase activity"/>
    <property type="evidence" value="ECO:0007669"/>
    <property type="project" value="UniProtKB-KW"/>
</dbReference>
<dbReference type="Proteomes" id="UP001201985">
    <property type="component" value="Unassembled WGS sequence"/>
</dbReference>
<dbReference type="PANTHER" id="PTHR46577">
    <property type="entry name" value="HTH-TYPE TRANSCRIPTIONAL REGULATORY PROTEIN GABR"/>
    <property type="match status" value="1"/>
</dbReference>
<evidence type="ECO:0000313" key="8">
    <source>
        <dbReference type="Proteomes" id="UP001201985"/>
    </source>
</evidence>
<sequence length="467" mass="51112">MQYPAMRTASKSDRIMAQVLGAVENGLLKPGSRIASIRTAALNQGVSKNTVADAYDRLVASGVLEVRRGAGYFVAQLPVRQQARRQDVMEALNLISLLREQTDHHYRLRPGEGRPPPSWMEESELARHLAQAGRRQHRGEAHAYGSSWGYAPLREQVALSLTERSIRCSADQVLLTQGANHALDLVIRQMVVPGDRVLVDDPGYYPLFAKLRLAKAEVIGVRRNPDGPDLRDLGAKLSQGPTRAFFTQSFAHNPTGGTLSPPIARGVVELAEQHGVLLVEDDAFADLLPSTKPRLASLGGLGRVLYVGTYSKTLSASLRVGFLAGGVATVEALNDLKLLTIVSTSQYAERLVARLIEEGHYLRHLRRLRRRVEAATTEALRSLSEIGLPLNRPPDGGFYLWAELPNGIPEAALCRLAATQSIFLAPGAVFSPGATIRPPALRINVAHASDPHFLTFLRRSFLKPRPW</sequence>
<proteinExistence type="inferred from homology"/>
<keyword evidence="7" id="KW-0808">Transferase</keyword>
<evidence type="ECO:0000256" key="4">
    <source>
        <dbReference type="ARBA" id="ARBA00023125"/>
    </source>
</evidence>
<protein>
    <submittedName>
        <fullName evidence="7">PLP-dependent aminotransferase family protein</fullName>
    </submittedName>
</protein>
<dbReference type="Pfam" id="PF00392">
    <property type="entry name" value="GntR"/>
    <property type="match status" value="1"/>
</dbReference>
<dbReference type="InterPro" id="IPR004839">
    <property type="entry name" value="Aminotransferase_I/II_large"/>
</dbReference>
<dbReference type="InterPro" id="IPR015421">
    <property type="entry name" value="PyrdxlP-dep_Trfase_major"/>
</dbReference>
<evidence type="ECO:0000256" key="3">
    <source>
        <dbReference type="ARBA" id="ARBA00023015"/>
    </source>
</evidence>
<dbReference type="Gene3D" id="1.10.10.10">
    <property type="entry name" value="Winged helix-like DNA-binding domain superfamily/Winged helix DNA-binding domain"/>
    <property type="match status" value="1"/>
</dbReference>
<reference evidence="7 8" key="1">
    <citation type="submission" date="2022-03" db="EMBL/GenBank/DDBJ databases">
        <title>Complete genome analysis of Roseomonas KG 17.1 : a prolific producer of plant growth promoters.</title>
        <authorList>
            <person name="Saadouli I."/>
            <person name="Najjari A."/>
            <person name="Mosbah A."/>
            <person name="Ouzari H.I."/>
        </authorList>
    </citation>
    <scope>NUCLEOTIDE SEQUENCE [LARGE SCALE GENOMIC DNA]</scope>
    <source>
        <strain evidence="7 8">KG17-1</strain>
    </source>
</reference>
<dbReference type="SUPFAM" id="SSF46785">
    <property type="entry name" value="Winged helix' DNA-binding domain"/>
    <property type="match status" value="1"/>
</dbReference>
<dbReference type="PANTHER" id="PTHR46577:SF2">
    <property type="entry name" value="TRANSCRIPTIONAL REGULATORY PROTEIN"/>
    <property type="match status" value="1"/>
</dbReference>
<dbReference type="EMBL" id="JALBUU010000125">
    <property type="protein sequence ID" value="MCI0756318.1"/>
    <property type="molecule type" value="Genomic_DNA"/>
</dbReference>
<keyword evidence="7" id="KW-0032">Aminotransferase</keyword>
<dbReference type="PROSITE" id="PS50949">
    <property type="entry name" value="HTH_GNTR"/>
    <property type="match status" value="1"/>
</dbReference>
<dbReference type="InterPro" id="IPR015424">
    <property type="entry name" value="PyrdxlP-dep_Trfase"/>
</dbReference>
<keyword evidence="5" id="KW-0804">Transcription</keyword>
<dbReference type="InterPro" id="IPR000524">
    <property type="entry name" value="Tscrpt_reg_HTH_GntR"/>
</dbReference>
<gene>
    <name evidence="7" type="ORF">MON41_22005</name>
</gene>
<keyword evidence="8" id="KW-1185">Reference proteome</keyword>
<feature type="domain" description="HTH gntR-type" evidence="6">
    <location>
        <begin position="9"/>
        <end position="77"/>
    </location>
</feature>
<dbReference type="Gene3D" id="3.40.640.10">
    <property type="entry name" value="Type I PLP-dependent aspartate aminotransferase-like (Major domain)"/>
    <property type="match status" value="1"/>
</dbReference>
<evidence type="ECO:0000313" key="7">
    <source>
        <dbReference type="EMBL" id="MCI0756318.1"/>
    </source>
</evidence>
<keyword evidence="2" id="KW-0663">Pyridoxal phosphate</keyword>